<keyword evidence="8" id="KW-1185">Reference proteome</keyword>
<evidence type="ECO:0000256" key="3">
    <source>
        <dbReference type="ARBA" id="ARBA00023002"/>
    </source>
</evidence>
<dbReference type="InterPro" id="IPR001041">
    <property type="entry name" value="2Fe-2S_ferredoxin-type"/>
</dbReference>
<reference evidence="7 8" key="1">
    <citation type="submission" date="2015-07" db="EMBL/GenBank/DDBJ databases">
        <title>Genome sequence of Levilinea saccharolytica DSM 16555.</title>
        <authorList>
            <person name="Hemp J."/>
            <person name="Ward L.M."/>
            <person name="Pace L.A."/>
            <person name="Fischer W.W."/>
        </authorList>
    </citation>
    <scope>NUCLEOTIDE SEQUENCE [LARGE SCALE GENOMIC DNA]</scope>
    <source>
        <strain evidence="7 8">KIBI-1</strain>
    </source>
</reference>
<dbReference type="InterPro" id="IPR002888">
    <property type="entry name" value="2Fe-2S-bd"/>
</dbReference>
<evidence type="ECO:0000256" key="2">
    <source>
        <dbReference type="ARBA" id="ARBA00022723"/>
    </source>
</evidence>
<dbReference type="PANTHER" id="PTHR44379">
    <property type="entry name" value="OXIDOREDUCTASE WITH IRON-SULFUR SUBUNIT"/>
    <property type="match status" value="1"/>
</dbReference>
<proteinExistence type="predicted"/>
<dbReference type="GO" id="GO:0016491">
    <property type="term" value="F:oxidoreductase activity"/>
    <property type="evidence" value="ECO:0007669"/>
    <property type="project" value="UniProtKB-KW"/>
</dbReference>
<accession>A0A0P6Y6E2</accession>
<feature type="domain" description="2Fe-2S ferredoxin-type" evidence="6">
    <location>
        <begin position="8"/>
        <end position="84"/>
    </location>
</feature>
<dbReference type="AlphaFoldDB" id="A0A0P6Y6E2"/>
<dbReference type="InterPro" id="IPR012675">
    <property type="entry name" value="Beta-grasp_dom_sf"/>
</dbReference>
<dbReference type="Pfam" id="PF00111">
    <property type="entry name" value="Fer2"/>
    <property type="match status" value="1"/>
</dbReference>
<evidence type="ECO:0000313" key="7">
    <source>
        <dbReference type="EMBL" id="KPL85129.1"/>
    </source>
</evidence>
<evidence type="ECO:0000256" key="5">
    <source>
        <dbReference type="ARBA" id="ARBA00023014"/>
    </source>
</evidence>
<dbReference type="PROSITE" id="PS00197">
    <property type="entry name" value="2FE2S_FER_1"/>
    <property type="match status" value="1"/>
</dbReference>
<keyword evidence="2" id="KW-0479">Metal-binding</keyword>
<keyword evidence="5" id="KW-0411">Iron-sulfur</keyword>
<dbReference type="InterPro" id="IPR051452">
    <property type="entry name" value="Diverse_Oxidoreductases"/>
</dbReference>
<sequence>MVQFDGTQPIETTINGQRYSFASGYEKTLLHLLREDAGLIGSKEGCGEGECGACTLYLDGIAVMGCLVPAGRAHGADIRTIEGISEADSLHPVQEAFVTEDAVQCGYCTPGFVMSAVKLLEERPHPTLEEIQQGITGNLCRCTGYYKIIQAIDKAAQRG</sequence>
<keyword evidence="4" id="KW-0408">Iron</keyword>
<dbReference type="SUPFAM" id="SSF47741">
    <property type="entry name" value="CO dehydrogenase ISP C-domain like"/>
    <property type="match status" value="1"/>
</dbReference>
<comment type="caution">
    <text evidence="7">The sequence shown here is derived from an EMBL/GenBank/DDBJ whole genome shotgun (WGS) entry which is preliminary data.</text>
</comment>
<dbReference type="STRING" id="229921.ADN01_06235"/>
<name>A0A0P6Y6E2_9CHLR</name>
<dbReference type="Pfam" id="PF01799">
    <property type="entry name" value="Fer2_2"/>
    <property type="match status" value="1"/>
</dbReference>
<dbReference type="Gene3D" id="3.10.20.30">
    <property type="match status" value="1"/>
</dbReference>
<dbReference type="FunFam" id="1.10.150.120:FF:000003">
    <property type="entry name" value="Carbon monoxide dehydrogenase, small subunit"/>
    <property type="match status" value="1"/>
</dbReference>
<dbReference type="Gene3D" id="1.10.150.120">
    <property type="entry name" value="[2Fe-2S]-binding domain"/>
    <property type="match status" value="1"/>
</dbReference>
<keyword evidence="3" id="KW-0560">Oxidoreductase</keyword>
<dbReference type="SUPFAM" id="SSF54292">
    <property type="entry name" value="2Fe-2S ferredoxin-like"/>
    <property type="match status" value="1"/>
</dbReference>
<dbReference type="GO" id="GO:0051537">
    <property type="term" value="F:2 iron, 2 sulfur cluster binding"/>
    <property type="evidence" value="ECO:0007669"/>
    <property type="project" value="UniProtKB-KW"/>
</dbReference>
<dbReference type="Proteomes" id="UP000050501">
    <property type="component" value="Unassembled WGS sequence"/>
</dbReference>
<dbReference type="InterPro" id="IPR036010">
    <property type="entry name" value="2Fe-2S_ferredoxin-like_sf"/>
</dbReference>
<protein>
    <submittedName>
        <fullName evidence="7">(2Fe-2S)-binding protein</fullName>
    </submittedName>
</protein>
<evidence type="ECO:0000256" key="1">
    <source>
        <dbReference type="ARBA" id="ARBA00022714"/>
    </source>
</evidence>
<organism evidence="7 8">
    <name type="scientific">Levilinea saccharolytica</name>
    <dbReference type="NCBI Taxonomy" id="229921"/>
    <lineage>
        <taxon>Bacteria</taxon>
        <taxon>Bacillati</taxon>
        <taxon>Chloroflexota</taxon>
        <taxon>Anaerolineae</taxon>
        <taxon>Anaerolineales</taxon>
        <taxon>Anaerolineaceae</taxon>
        <taxon>Levilinea</taxon>
    </lineage>
</organism>
<dbReference type="InterPro" id="IPR006058">
    <property type="entry name" value="2Fe2S_fd_BS"/>
</dbReference>
<evidence type="ECO:0000256" key="4">
    <source>
        <dbReference type="ARBA" id="ARBA00023004"/>
    </source>
</evidence>
<dbReference type="PROSITE" id="PS51085">
    <property type="entry name" value="2FE2S_FER_2"/>
    <property type="match status" value="1"/>
</dbReference>
<gene>
    <name evidence="7" type="ORF">ADN01_06235</name>
</gene>
<dbReference type="EMBL" id="LGCM01000027">
    <property type="protein sequence ID" value="KPL85129.1"/>
    <property type="molecule type" value="Genomic_DNA"/>
</dbReference>
<dbReference type="GO" id="GO:0046872">
    <property type="term" value="F:metal ion binding"/>
    <property type="evidence" value="ECO:0007669"/>
    <property type="project" value="UniProtKB-KW"/>
</dbReference>
<dbReference type="InterPro" id="IPR036884">
    <property type="entry name" value="2Fe-2S-bd_dom_sf"/>
</dbReference>
<dbReference type="PANTHER" id="PTHR44379:SF5">
    <property type="entry name" value="OXIDOREDUCTASE WITH IRON-SULFUR SUBUNIT"/>
    <property type="match status" value="1"/>
</dbReference>
<evidence type="ECO:0000259" key="6">
    <source>
        <dbReference type="PROSITE" id="PS51085"/>
    </source>
</evidence>
<keyword evidence="1" id="KW-0001">2Fe-2S</keyword>
<evidence type="ECO:0000313" key="8">
    <source>
        <dbReference type="Proteomes" id="UP000050501"/>
    </source>
</evidence>